<reference evidence="2" key="1">
    <citation type="submission" date="2018-11" db="EMBL/GenBank/DDBJ databases">
        <authorList>
            <consortium name="Pathogen Informatics"/>
        </authorList>
    </citation>
    <scope>NUCLEOTIDE SEQUENCE</scope>
</reference>
<feature type="region of interest" description="Disordered" evidence="1">
    <location>
        <begin position="118"/>
        <end position="154"/>
    </location>
</feature>
<dbReference type="EMBL" id="CAAALY010114717">
    <property type="protein sequence ID" value="VEL30710.1"/>
    <property type="molecule type" value="Genomic_DNA"/>
</dbReference>
<keyword evidence="3" id="KW-1185">Reference proteome</keyword>
<feature type="compositionally biased region" description="Low complexity" evidence="1">
    <location>
        <begin position="129"/>
        <end position="154"/>
    </location>
</feature>
<comment type="caution">
    <text evidence="2">The sequence shown here is derived from an EMBL/GenBank/DDBJ whole genome shotgun (WGS) entry which is preliminary data.</text>
</comment>
<name>A0A3S5AJ84_9PLAT</name>
<protein>
    <submittedName>
        <fullName evidence="2">Uncharacterized protein</fullName>
    </submittedName>
</protein>
<accession>A0A3S5AJ84</accession>
<organism evidence="2 3">
    <name type="scientific">Protopolystoma xenopodis</name>
    <dbReference type="NCBI Taxonomy" id="117903"/>
    <lineage>
        <taxon>Eukaryota</taxon>
        <taxon>Metazoa</taxon>
        <taxon>Spiralia</taxon>
        <taxon>Lophotrochozoa</taxon>
        <taxon>Platyhelminthes</taxon>
        <taxon>Monogenea</taxon>
        <taxon>Polyopisthocotylea</taxon>
        <taxon>Polystomatidea</taxon>
        <taxon>Polystomatidae</taxon>
        <taxon>Protopolystoma</taxon>
    </lineage>
</organism>
<gene>
    <name evidence="2" type="ORF">PXEA_LOCUS24150</name>
</gene>
<proteinExistence type="predicted"/>
<dbReference type="AlphaFoldDB" id="A0A3S5AJ84"/>
<evidence type="ECO:0000256" key="1">
    <source>
        <dbReference type="SAM" id="MobiDB-lite"/>
    </source>
</evidence>
<dbReference type="Proteomes" id="UP000784294">
    <property type="component" value="Unassembled WGS sequence"/>
</dbReference>
<sequence length="154" mass="15859">PITVSKSYYHRQLQASKATTFSSGLNETPEGAHSPNLNFCTAEERTSCLAIGSSRALDISPLPIDTGSTCVLHSAPGNVTVCIAESQSVRCPPETKNTLDPDGMRHSVLDAGLVSLTHDDASPHQLPLPSSSSSASSAASSTSISPTIPSGGLL</sequence>
<feature type="non-terminal residue" evidence="2">
    <location>
        <position position="1"/>
    </location>
</feature>
<evidence type="ECO:0000313" key="3">
    <source>
        <dbReference type="Proteomes" id="UP000784294"/>
    </source>
</evidence>
<evidence type="ECO:0000313" key="2">
    <source>
        <dbReference type="EMBL" id="VEL30710.1"/>
    </source>
</evidence>